<comment type="caution">
    <text evidence="6">The sequence shown here is derived from an EMBL/GenBank/DDBJ whole genome shotgun (WGS) entry which is preliminary data.</text>
</comment>
<dbReference type="Gene3D" id="3.40.190.290">
    <property type="match status" value="1"/>
</dbReference>
<keyword evidence="3" id="KW-0238">DNA-binding</keyword>
<evidence type="ECO:0000256" key="2">
    <source>
        <dbReference type="ARBA" id="ARBA00023015"/>
    </source>
</evidence>
<reference evidence="6" key="2">
    <citation type="submission" date="2021-04" db="EMBL/GenBank/DDBJ databases">
        <authorList>
            <person name="Gilroy R."/>
        </authorList>
    </citation>
    <scope>NUCLEOTIDE SEQUENCE</scope>
    <source>
        <strain evidence="6">CHK180-15479</strain>
    </source>
</reference>
<sequence length="290" mass="33725">MKLHQLQYFCAACRYGNITKAADELHVSQPSISMAIRDLEREFGLSLIQRTNRGFSVTKEGAYFYEKAEILLEQAEDLGQIMRDMGNCRKRISLGIPPMIGTFLFPKMYKEFHRLFPDIVLNSREGGSRDLMDMLDENALDFAILPTNQIARDQYNILPLTETETVFCICKAHPLAERQRVSIEDIKDEPLIMFNDGFYQNVVIKERFEREGYRPNILHYSSQFYTIREFISDGIAAGFMFRSIAETVPEIRGISLEDPIHIRIGLVWRKNQHMFHDALRFLSFAEQYGK</sequence>
<name>A0A9D2SGW9_9FIRM</name>
<dbReference type="PANTHER" id="PTHR30419:SF8">
    <property type="entry name" value="NITROGEN ASSIMILATION TRANSCRIPTIONAL ACTIVATOR-RELATED"/>
    <property type="match status" value="1"/>
</dbReference>
<protein>
    <submittedName>
        <fullName evidence="6">LysR family transcriptional regulator</fullName>
    </submittedName>
</protein>
<dbReference type="GO" id="GO:0003677">
    <property type="term" value="F:DNA binding"/>
    <property type="evidence" value="ECO:0007669"/>
    <property type="project" value="UniProtKB-KW"/>
</dbReference>
<keyword evidence="4" id="KW-0804">Transcription</keyword>
<keyword evidence="2" id="KW-0805">Transcription regulation</keyword>
<dbReference type="InterPro" id="IPR036390">
    <property type="entry name" value="WH_DNA-bd_sf"/>
</dbReference>
<dbReference type="FunFam" id="1.10.10.10:FF:000001">
    <property type="entry name" value="LysR family transcriptional regulator"/>
    <property type="match status" value="1"/>
</dbReference>
<evidence type="ECO:0000313" key="7">
    <source>
        <dbReference type="Proteomes" id="UP000823910"/>
    </source>
</evidence>
<dbReference type="EMBL" id="DWWT01000003">
    <property type="protein sequence ID" value="HJC04824.1"/>
    <property type="molecule type" value="Genomic_DNA"/>
</dbReference>
<dbReference type="InterPro" id="IPR036388">
    <property type="entry name" value="WH-like_DNA-bd_sf"/>
</dbReference>
<evidence type="ECO:0000259" key="5">
    <source>
        <dbReference type="PROSITE" id="PS50931"/>
    </source>
</evidence>
<dbReference type="PANTHER" id="PTHR30419">
    <property type="entry name" value="HTH-TYPE TRANSCRIPTIONAL REGULATOR YBHD"/>
    <property type="match status" value="1"/>
</dbReference>
<dbReference type="PROSITE" id="PS50931">
    <property type="entry name" value="HTH_LYSR"/>
    <property type="match status" value="1"/>
</dbReference>
<dbReference type="Pfam" id="PF03466">
    <property type="entry name" value="LysR_substrate"/>
    <property type="match status" value="1"/>
</dbReference>
<comment type="similarity">
    <text evidence="1">Belongs to the LysR transcriptional regulatory family.</text>
</comment>
<dbReference type="GO" id="GO:0005829">
    <property type="term" value="C:cytosol"/>
    <property type="evidence" value="ECO:0007669"/>
    <property type="project" value="TreeGrafter"/>
</dbReference>
<dbReference type="Pfam" id="PF00126">
    <property type="entry name" value="HTH_1"/>
    <property type="match status" value="1"/>
</dbReference>
<dbReference type="CDD" id="cd05466">
    <property type="entry name" value="PBP2_LTTR_substrate"/>
    <property type="match status" value="1"/>
</dbReference>
<dbReference type="InterPro" id="IPR005119">
    <property type="entry name" value="LysR_subst-bd"/>
</dbReference>
<dbReference type="SUPFAM" id="SSF53850">
    <property type="entry name" value="Periplasmic binding protein-like II"/>
    <property type="match status" value="1"/>
</dbReference>
<gene>
    <name evidence="6" type="ORF">H9704_01470</name>
</gene>
<evidence type="ECO:0000256" key="4">
    <source>
        <dbReference type="ARBA" id="ARBA00023163"/>
    </source>
</evidence>
<dbReference type="Proteomes" id="UP000823910">
    <property type="component" value="Unassembled WGS sequence"/>
</dbReference>
<evidence type="ECO:0000313" key="6">
    <source>
        <dbReference type="EMBL" id="HJC04824.1"/>
    </source>
</evidence>
<dbReference type="InterPro" id="IPR000847">
    <property type="entry name" value="LysR_HTH_N"/>
</dbReference>
<proteinExistence type="inferred from homology"/>
<reference evidence="6" key="1">
    <citation type="journal article" date="2021" name="PeerJ">
        <title>Extensive microbial diversity within the chicken gut microbiome revealed by metagenomics and culture.</title>
        <authorList>
            <person name="Gilroy R."/>
            <person name="Ravi A."/>
            <person name="Getino M."/>
            <person name="Pursley I."/>
            <person name="Horton D.L."/>
            <person name="Alikhan N.F."/>
            <person name="Baker D."/>
            <person name="Gharbi K."/>
            <person name="Hall N."/>
            <person name="Watson M."/>
            <person name="Adriaenssens E.M."/>
            <person name="Foster-Nyarko E."/>
            <person name="Jarju S."/>
            <person name="Secka A."/>
            <person name="Antonio M."/>
            <person name="Oren A."/>
            <person name="Chaudhuri R.R."/>
            <person name="La Ragione R."/>
            <person name="Hildebrand F."/>
            <person name="Pallen M.J."/>
        </authorList>
    </citation>
    <scope>NUCLEOTIDE SEQUENCE</scope>
    <source>
        <strain evidence="6">CHK180-15479</strain>
    </source>
</reference>
<dbReference type="Gene3D" id="1.10.10.10">
    <property type="entry name" value="Winged helix-like DNA-binding domain superfamily/Winged helix DNA-binding domain"/>
    <property type="match status" value="1"/>
</dbReference>
<dbReference type="InterPro" id="IPR050950">
    <property type="entry name" value="HTH-type_LysR_regulators"/>
</dbReference>
<dbReference type="GO" id="GO:0003700">
    <property type="term" value="F:DNA-binding transcription factor activity"/>
    <property type="evidence" value="ECO:0007669"/>
    <property type="project" value="InterPro"/>
</dbReference>
<dbReference type="SUPFAM" id="SSF46785">
    <property type="entry name" value="Winged helix' DNA-binding domain"/>
    <property type="match status" value="1"/>
</dbReference>
<organism evidence="6 7">
    <name type="scientific">Candidatus Enterocloster excrementipullorum</name>
    <dbReference type="NCBI Taxonomy" id="2838559"/>
    <lineage>
        <taxon>Bacteria</taxon>
        <taxon>Bacillati</taxon>
        <taxon>Bacillota</taxon>
        <taxon>Clostridia</taxon>
        <taxon>Lachnospirales</taxon>
        <taxon>Lachnospiraceae</taxon>
        <taxon>Enterocloster</taxon>
    </lineage>
</organism>
<evidence type="ECO:0000256" key="1">
    <source>
        <dbReference type="ARBA" id="ARBA00009437"/>
    </source>
</evidence>
<accession>A0A9D2SGW9</accession>
<dbReference type="PRINTS" id="PR00039">
    <property type="entry name" value="HTHLYSR"/>
</dbReference>
<dbReference type="AlphaFoldDB" id="A0A9D2SGW9"/>
<feature type="domain" description="HTH lysR-type" evidence="5">
    <location>
        <begin position="1"/>
        <end position="58"/>
    </location>
</feature>
<evidence type="ECO:0000256" key="3">
    <source>
        <dbReference type="ARBA" id="ARBA00023125"/>
    </source>
</evidence>